<reference evidence="4" key="1">
    <citation type="submission" date="2014-09" db="EMBL/GenBank/DDBJ databases">
        <authorList>
            <person name="Sharma Rahul"/>
            <person name="Thines Marco"/>
        </authorList>
    </citation>
    <scope>NUCLEOTIDE SEQUENCE [LARGE SCALE GENOMIC DNA]</scope>
</reference>
<dbReference type="InterPro" id="IPR036872">
    <property type="entry name" value="CH_dom_sf"/>
</dbReference>
<protein>
    <submittedName>
        <fullName evidence="3">Microtubule-associated rp eb family</fullName>
    </submittedName>
</protein>
<evidence type="ECO:0000259" key="2">
    <source>
        <dbReference type="Pfam" id="PF00307"/>
    </source>
</evidence>
<dbReference type="Proteomes" id="UP000054928">
    <property type="component" value="Unassembled WGS sequence"/>
</dbReference>
<dbReference type="GO" id="GO:0008017">
    <property type="term" value="F:microtubule binding"/>
    <property type="evidence" value="ECO:0007669"/>
    <property type="project" value="InterPro"/>
</dbReference>
<evidence type="ECO:0000256" key="1">
    <source>
        <dbReference type="SAM" id="MobiDB-lite"/>
    </source>
</evidence>
<keyword evidence="4" id="KW-1185">Reference proteome</keyword>
<dbReference type="SUPFAM" id="SSF47576">
    <property type="entry name" value="Calponin-homology domain, CH-domain"/>
    <property type="match status" value="1"/>
</dbReference>
<dbReference type="GeneID" id="36401194"/>
<dbReference type="STRING" id="4781.A0A0P1B0V6"/>
<dbReference type="AlphaFoldDB" id="A0A0P1B0V6"/>
<dbReference type="InterPro" id="IPR001715">
    <property type="entry name" value="CH_dom"/>
</dbReference>
<accession>A0A0P1B0V6</accession>
<proteinExistence type="predicted"/>
<dbReference type="Pfam" id="PF00307">
    <property type="entry name" value="CH"/>
    <property type="match status" value="1"/>
</dbReference>
<evidence type="ECO:0000313" key="4">
    <source>
        <dbReference type="Proteomes" id="UP000054928"/>
    </source>
</evidence>
<sequence length="273" mass="31243">MSLRKLKWRGIGRLELLAWLNEFLQTDYTKIEHLADGIAYCQIFNTIYPGKVNLKRLNLHARTETENERNLKVLRCAFHLCDVRKEIPIPKLARDRSFHGLRRKEDIHLSNIDMQSSMSHQDGTFALQQEDAGAIEKLVVDNGVPKCGDDDGDPNGQMHEFIDPALQFVKHSFCSTLKAKAALTSLEECLNDVGSVHSQSAFKQGLSQNPKLRPNRGRKTNNNCVHQLEEMNEPDPMTCRRISEVIECLESELFGRIKDLQCLEKTIEELMKQ</sequence>
<dbReference type="Gene3D" id="1.10.418.10">
    <property type="entry name" value="Calponin-like domain"/>
    <property type="match status" value="1"/>
</dbReference>
<dbReference type="EMBL" id="CCYD01002939">
    <property type="protein sequence ID" value="CEG48310.1"/>
    <property type="molecule type" value="Genomic_DNA"/>
</dbReference>
<feature type="region of interest" description="Disordered" evidence="1">
    <location>
        <begin position="201"/>
        <end position="221"/>
    </location>
</feature>
<evidence type="ECO:0000313" key="3">
    <source>
        <dbReference type="EMBL" id="CEG48310.1"/>
    </source>
</evidence>
<name>A0A0P1B0V6_PLAHL</name>
<dbReference type="PANTHER" id="PTHR10623">
    <property type="entry name" value="MICROTUBULE-ASSOCIATED PROTEIN RP/EB FAMILY MEMBER"/>
    <property type="match status" value="1"/>
</dbReference>
<dbReference type="OrthoDB" id="2119228at2759"/>
<feature type="compositionally biased region" description="Polar residues" evidence="1">
    <location>
        <begin position="201"/>
        <end position="210"/>
    </location>
</feature>
<dbReference type="RefSeq" id="XP_024584679.1">
    <property type="nucleotide sequence ID" value="XM_024719374.1"/>
</dbReference>
<dbReference type="InterPro" id="IPR027328">
    <property type="entry name" value="MAPRE"/>
</dbReference>
<feature type="domain" description="Calponin-homology (CH)" evidence="2">
    <location>
        <begin position="15"/>
        <end position="82"/>
    </location>
</feature>
<organism evidence="3 4">
    <name type="scientific">Plasmopara halstedii</name>
    <name type="common">Downy mildew of sunflower</name>
    <dbReference type="NCBI Taxonomy" id="4781"/>
    <lineage>
        <taxon>Eukaryota</taxon>
        <taxon>Sar</taxon>
        <taxon>Stramenopiles</taxon>
        <taxon>Oomycota</taxon>
        <taxon>Peronosporomycetes</taxon>
        <taxon>Peronosporales</taxon>
        <taxon>Peronosporaceae</taxon>
        <taxon>Plasmopara</taxon>
    </lineage>
</organism>